<dbReference type="Proteomes" id="UP000662939">
    <property type="component" value="Chromosome"/>
</dbReference>
<keyword evidence="1" id="KW-0812">Transmembrane</keyword>
<dbReference type="EMBL" id="CP070496">
    <property type="protein sequence ID" value="QSB05063.1"/>
    <property type="molecule type" value="Genomic_DNA"/>
</dbReference>
<reference evidence="2" key="1">
    <citation type="submission" date="2021-02" db="EMBL/GenBank/DDBJ databases">
        <title>Natronoglycomyces albus gen. nov., sp. nov, a haloalkaliphilic actinobacterium from a soda solonchak soil.</title>
        <authorList>
            <person name="Sorokin D.Y."/>
            <person name="Khijniak T.V."/>
            <person name="Zakharycheva A.P."/>
            <person name="Boueva O.V."/>
            <person name="Ariskina E.V."/>
            <person name="Hahnke R.L."/>
            <person name="Bunk B."/>
            <person name="Sproer C."/>
            <person name="Schumann P."/>
            <person name="Evtushenko L.I."/>
            <person name="Kublanov I.V."/>
        </authorList>
    </citation>
    <scope>NUCLEOTIDE SEQUENCE</scope>
    <source>
        <strain evidence="2">DSM 106290</strain>
    </source>
</reference>
<keyword evidence="3" id="KW-1185">Reference proteome</keyword>
<proteinExistence type="predicted"/>
<evidence type="ECO:0000256" key="1">
    <source>
        <dbReference type="SAM" id="Phobius"/>
    </source>
</evidence>
<keyword evidence="1" id="KW-1133">Transmembrane helix</keyword>
<feature type="transmembrane region" description="Helical" evidence="1">
    <location>
        <begin position="40"/>
        <end position="59"/>
    </location>
</feature>
<accession>A0A895XNE6</accession>
<sequence>MKRIVAKLRSLSSFHQAIVASTVTLVGVVALAVIFEALSIALIALALLGAQVAVQLVWLHSAVRAEFTSAKYVSTTNRLSRLENLQHTTLAAIESQRREIAQAELARSKNG</sequence>
<name>A0A895XNE6_9ACTN</name>
<gene>
    <name evidence="2" type="ORF">JQS30_15090</name>
</gene>
<feature type="transmembrane region" description="Helical" evidence="1">
    <location>
        <begin position="12"/>
        <end position="34"/>
    </location>
</feature>
<protein>
    <submittedName>
        <fullName evidence="2">Uncharacterized protein</fullName>
    </submittedName>
</protein>
<dbReference type="KEGG" id="nav:JQS30_15090"/>
<organism evidence="2 3">
    <name type="scientific">Natronoglycomyces albus</name>
    <dbReference type="NCBI Taxonomy" id="2811108"/>
    <lineage>
        <taxon>Bacteria</taxon>
        <taxon>Bacillati</taxon>
        <taxon>Actinomycetota</taxon>
        <taxon>Actinomycetes</taxon>
        <taxon>Glycomycetales</taxon>
        <taxon>Glycomycetaceae</taxon>
        <taxon>Natronoglycomyces</taxon>
    </lineage>
</organism>
<dbReference type="RefSeq" id="WP_213171064.1">
    <property type="nucleotide sequence ID" value="NZ_CP070496.1"/>
</dbReference>
<evidence type="ECO:0000313" key="2">
    <source>
        <dbReference type="EMBL" id="QSB05063.1"/>
    </source>
</evidence>
<evidence type="ECO:0000313" key="3">
    <source>
        <dbReference type="Proteomes" id="UP000662939"/>
    </source>
</evidence>
<keyword evidence="1" id="KW-0472">Membrane</keyword>
<dbReference type="AlphaFoldDB" id="A0A895XNE6"/>